<dbReference type="PANTHER" id="PTHR32494:SF5">
    <property type="entry name" value="ALLANTOATE AMIDOHYDROLASE"/>
    <property type="match status" value="1"/>
</dbReference>
<evidence type="ECO:0000313" key="4">
    <source>
        <dbReference type="EMBL" id="GHD42871.1"/>
    </source>
</evidence>
<dbReference type="Pfam" id="PF01546">
    <property type="entry name" value="Peptidase_M20"/>
    <property type="match status" value="1"/>
</dbReference>
<dbReference type="GO" id="GO:0046872">
    <property type="term" value="F:metal ion binding"/>
    <property type="evidence" value="ECO:0007669"/>
    <property type="project" value="UniProtKB-KW"/>
</dbReference>
<comment type="cofactor">
    <cofactor evidence="3">
        <name>Zn(2+)</name>
        <dbReference type="ChEBI" id="CHEBI:29105"/>
    </cofactor>
    <text evidence="3">Binds 2 Zn(2+) ions per subunit.</text>
</comment>
<keyword evidence="3" id="KW-0862">Zinc</keyword>
<dbReference type="InterPro" id="IPR010158">
    <property type="entry name" value="Amidase_Cbmase"/>
</dbReference>
<dbReference type="InterPro" id="IPR002933">
    <property type="entry name" value="Peptidase_M20"/>
</dbReference>
<dbReference type="SUPFAM" id="SSF55031">
    <property type="entry name" value="Bacterial exopeptidase dimerisation domain"/>
    <property type="match status" value="1"/>
</dbReference>
<comment type="similarity">
    <text evidence="1">Belongs to the peptidase M20 family.</text>
</comment>
<feature type="binding site" evidence="3">
    <location>
        <position position="199"/>
    </location>
    <ligand>
        <name>Zn(2+)</name>
        <dbReference type="ChEBI" id="CHEBI:29105"/>
        <label>1</label>
    </ligand>
</feature>
<dbReference type="Gene3D" id="3.40.630.10">
    <property type="entry name" value="Zn peptidases"/>
    <property type="match status" value="1"/>
</dbReference>
<feature type="binding site" evidence="3">
    <location>
        <position position="102"/>
    </location>
    <ligand>
        <name>Zn(2+)</name>
        <dbReference type="ChEBI" id="CHEBI:29105"/>
        <label>1</label>
    </ligand>
</feature>
<feature type="binding site" evidence="3">
    <location>
        <position position="91"/>
    </location>
    <ligand>
        <name>Zn(2+)</name>
        <dbReference type="ChEBI" id="CHEBI:29105"/>
        <label>1</label>
    </ligand>
</feature>
<dbReference type="NCBIfam" id="NF006771">
    <property type="entry name" value="PRK09290.1-5"/>
    <property type="match status" value="1"/>
</dbReference>
<reference evidence="4" key="1">
    <citation type="journal article" date="2014" name="Int. J. Syst. Evol. Microbiol.">
        <title>Complete genome sequence of Corynebacterium casei LMG S-19264T (=DSM 44701T), isolated from a smear-ripened cheese.</title>
        <authorList>
            <consortium name="US DOE Joint Genome Institute (JGI-PGF)"/>
            <person name="Walter F."/>
            <person name="Albersmeier A."/>
            <person name="Kalinowski J."/>
            <person name="Ruckert C."/>
        </authorList>
    </citation>
    <scope>NUCLEOTIDE SEQUENCE</scope>
    <source>
        <strain evidence="4">KCTC 42651</strain>
    </source>
</reference>
<proteinExistence type="inferred from homology"/>
<feature type="binding site" evidence="3">
    <location>
        <position position="102"/>
    </location>
    <ligand>
        <name>Zn(2+)</name>
        <dbReference type="ChEBI" id="CHEBI:29105"/>
        <label>2</label>
    </ligand>
</feature>
<dbReference type="NCBIfam" id="TIGR01879">
    <property type="entry name" value="hydantase"/>
    <property type="match status" value="1"/>
</dbReference>
<keyword evidence="2 4" id="KW-0378">Hydrolase</keyword>
<dbReference type="InterPro" id="IPR036264">
    <property type="entry name" value="Bact_exopeptidase_dim_dom"/>
</dbReference>
<evidence type="ECO:0000256" key="1">
    <source>
        <dbReference type="ARBA" id="ARBA00006153"/>
    </source>
</evidence>
<accession>A0A918XNS1</accession>
<dbReference type="EMBL" id="BMZS01000002">
    <property type="protein sequence ID" value="GHD42871.1"/>
    <property type="molecule type" value="Genomic_DNA"/>
</dbReference>
<feature type="binding site" evidence="3">
    <location>
        <position position="388"/>
    </location>
    <ligand>
        <name>Zn(2+)</name>
        <dbReference type="ChEBI" id="CHEBI:29105"/>
        <label>2</label>
    </ligand>
</feature>
<dbReference type="RefSeq" id="WP_189987676.1">
    <property type="nucleotide sequence ID" value="NZ_BMZS01000002.1"/>
</dbReference>
<protein>
    <submittedName>
        <fullName evidence="4">Zn-dependent hydrolase</fullName>
    </submittedName>
</protein>
<sequence>MTESRAKTATASLAIDAGRLRADIDAVNAIGRIDGMPGINRISFSDADMAGRRWLLGRIEEAGLAPRMDAVGNVFGRWEAGAGPALLAGSHLDTVPHGGPLDGTLGVCAALEAVRAMRDAGLRPVRPVEVVATADEEGRFGGMLGSQAICGEVGPDWIAAAVDDGGVRLVDAMRAQGLDPAAAASADRRREIAAFLELHVEQGPVLEASGDRIGVVDAVSGVFNWTVTLNGEANHSGTTPMDLRRDAFRGMAGFGAAIDGILARHGGPDTRLTVGKVALSPNFPHSIAGRAVFSLIGRDVDEAVMRAVADACRAEIERAAAAHGLGVAIAEQSWLPPTAMDPAIAGRLATIAGAARTMPSGAGHDAQTFARHLPAGLIFVPSRGGVSHSPDEWTDWAEVEHGATVLARAVAAAASEPAVTG</sequence>
<feature type="binding site" evidence="3">
    <location>
        <position position="137"/>
    </location>
    <ligand>
        <name>Zn(2+)</name>
        <dbReference type="ChEBI" id="CHEBI:29105"/>
        <label>2</label>
    </ligand>
</feature>
<dbReference type="Gene3D" id="3.30.70.360">
    <property type="match status" value="1"/>
</dbReference>
<dbReference type="PIRSF" id="PIRSF001235">
    <property type="entry name" value="Amidase_carbamoylase"/>
    <property type="match status" value="1"/>
</dbReference>
<name>A0A918XNS1_9PROT</name>
<dbReference type="GO" id="GO:0016813">
    <property type="term" value="F:hydrolase activity, acting on carbon-nitrogen (but not peptide) bonds, in linear amidines"/>
    <property type="evidence" value="ECO:0007669"/>
    <property type="project" value="InterPro"/>
</dbReference>
<gene>
    <name evidence="4" type="primary">amaB</name>
    <name evidence="4" type="ORF">GCM10017083_08350</name>
</gene>
<evidence type="ECO:0000256" key="2">
    <source>
        <dbReference type="ARBA" id="ARBA00022801"/>
    </source>
</evidence>
<evidence type="ECO:0000256" key="3">
    <source>
        <dbReference type="PIRSR" id="PIRSR001235-1"/>
    </source>
</evidence>
<evidence type="ECO:0000313" key="5">
    <source>
        <dbReference type="Proteomes" id="UP000630353"/>
    </source>
</evidence>
<dbReference type="AlphaFoldDB" id="A0A918XNS1"/>
<reference evidence="4" key="2">
    <citation type="submission" date="2020-09" db="EMBL/GenBank/DDBJ databases">
        <authorList>
            <person name="Sun Q."/>
            <person name="Kim S."/>
        </authorList>
    </citation>
    <scope>NUCLEOTIDE SEQUENCE</scope>
    <source>
        <strain evidence="4">KCTC 42651</strain>
    </source>
</reference>
<dbReference type="PANTHER" id="PTHR32494">
    <property type="entry name" value="ALLANTOATE DEIMINASE-RELATED"/>
    <property type="match status" value="1"/>
</dbReference>
<dbReference type="CDD" id="cd03884">
    <property type="entry name" value="M20_bAS"/>
    <property type="match status" value="1"/>
</dbReference>
<organism evidence="4 5">
    <name type="scientific">Thalassobaculum fulvum</name>
    <dbReference type="NCBI Taxonomy" id="1633335"/>
    <lineage>
        <taxon>Bacteria</taxon>
        <taxon>Pseudomonadati</taxon>
        <taxon>Pseudomonadota</taxon>
        <taxon>Alphaproteobacteria</taxon>
        <taxon>Rhodospirillales</taxon>
        <taxon>Thalassobaculaceae</taxon>
        <taxon>Thalassobaculum</taxon>
    </lineage>
</organism>
<keyword evidence="3" id="KW-0479">Metal-binding</keyword>
<dbReference type="SUPFAM" id="SSF53187">
    <property type="entry name" value="Zn-dependent exopeptidases"/>
    <property type="match status" value="1"/>
</dbReference>
<comment type="caution">
    <text evidence="4">The sequence shown here is derived from an EMBL/GenBank/DDBJ whole genome shotgun (WGS) entry which is preliminary data.</text>
</comment>
<dbReference type="Proteomes" id="UP000630353">
    <property type="component" value="Unassembled WGS sequence"/>
</dbReference>
<keyword evidence="5" id="KW-1185">Reference proteome</keyword>